<keyword evidence="2 3" id="KW-0802">TPR repeat</keyword>
<dbReference type="PROSITE" id="PS50005">
    <property type="entry name" value="TPR"/>
    <property type="match status" value="1"/>
</dbReference>
<dbReference type="SMART" id="SM00028">
    <property type="entry name" value="TPR"/>
    <property type="match status" value="2"/>
</dbReference>
<keyword evidence="1" id="KW-0677">Repeat</keyword>
<dbReference type="InterPro" id="IPR019734">
    <property type="entry name" value="TPR_rpt"/>
</dbReference>
<sequence length="466" mass="52099">MPSKKSLVRNLPHGNFSCASSNVTFGSNGRNNRFSFKKIKTFSINSDLDSTSFCSFSHKTHHSILVDALSPGNSRTPGSISKSTGISTLNFNDIQGDDAITSQFKDTCNSLTDSLAFLVDASLDSQSHTNINAQCRSHFREIRREVIGLVHRFENFVQDMHPIILSHKNGGEVHQEIGVAVVHLLALLKHLDAAVAEMEAVGAKGVVDHLKKQWERASYTMDTLGEGGAMSHLLHFSKKKKILSYVYANESVQQLRRWNARASHLLVNATSSDNCLQDLEDFSREGVDKDFPTSCVRSQSIAKAILGEEYADIDDLLKNCNLIDNSESQNQAILISEAALKRETQILGKTHPDVATTHYLLGLVYKKIGKIDKAMECFEEALVLNREAYGNNHAMVGDILQSIAMTYEGGKKYKRALTMYEDSLKVYKEYGYKSESSVIIFTLQNIKAVEEKIKSKNFFSFIQRRR</sequence>
<protein>
    <submittedName>
        <fullName evidence="4">Uncharacterized protein</fullName>
    </submittedName>
</protein>
<evidence type="ECO:0000256" key="1">
    <source>
        <dbReference type="ARBA" id="ARBA00022737"/>
    </source>
</evidence>
<dbReference type="AlphaFoldDB" id="A0A6U5IJM1"/>
<reference evidence="4" key="1">
    <citation type="submission" date="2021-01" db="EMBL/GenBank/DDBJ databases">
        <authorList>
            <person name="Corre E."/>
            <person name="Pelletier E."/>
            <person name="Niang G."/>
            <person name="Scheremetjew M."/>
            <person name="Finn R."/>
            <person name="Kale V."/>
            <person name="Holt S."/>
            <person name="Cochrane G."/>
            <person name="Meng A."/>
            <person name="Brown T."/>
            <person name="Cohen L."/>
        </authorList>
    </citation>
    <scope>NUCLEOTIDE SEQUENCE</scope>
    <source>
        <strain evidence="4">308</strain>
    </source>
</reference>
<evidence type="ECO:0000256" key="2">
    <source>
        <dbReference type="ARBA" id="ARBA00022803"/>
    </source>
</evidence>
<evidence type="ECO:0000313" key="5">
    <source>
        <dbReference type="EMBL" id="CAD8892028.1"/>
    </source>
</evidence>
<dbReference type="SUPFAM" id="SSF48452">
    <property type="entry name" value="TPR-like"/>
    <property type="match status" value="1"/>
</dbReference>
<name>A0A6U5IJM1_9STRA</name>
<evidence type="ECO:0000313" key="4">
    <source>
        <dbReference type="EMBL" id="CAD8892027.1"/>
    </source>
</evidence>
<proteinExistence type="predicted"/>
<dbReference type="InterPro" id="IPR011990">
    <property type="entry name" value="TPR-like_helical_dom_sf"/>
</dbReference>
<feature type="repeat" description="TPR" evidence="3">
    <location>
        <begin position="355"/>
        <end position="388"/>
    </location>
</feature>
<accession>A0A6U5IJM1</accession>
<dbReference type="EMBL" id="HBFR01026694">
    <property type="protein sequence ID" value="CAD8892027.1"/>
    <property type="molecule type" value="Transcribed_RNA"/>
</dbReference>
<dbReference type="Gene3D" id="1.25.40.10">
    <property type="entry name" value="Tetratricopeptide repeat domain"/>
    <property type="match status" value="1"/>
</dbReference>
<gene>
    <name evidence="4" type="ORF">CHYS00102_LOCUS19233</name>
    <name evidence="5" type="ORF">CHYS00102_LOCUS19234</name>
</gene>
<organism evidence="4">
    <name type="scientific">Corethron hystrix</name>
    <dbReference type="NCBI Taxonomy" id="216773"/>
    <lineage>
        <taxon>Eukaryota</taxon>
        <taxon>Sar</taxon>
        <taxon>Stramenopiles</taxon>
        <taxon>Ochrophyta</taxon>
        <taxon>Bacillariophyta</taxon>
        <taxon>Coscinodiscophyceae</taxon>
        <taxon>Corethrophycidae</taxon>
        <taxon>Corethrales</taxon>
        <taxon>Corethraceae</taxon>
        <taxon>Corethron</taxon>
    </lineage>
</organism>
<dbReference type="PROSITE" id="PS50293">
    <property type="entry name" value="TPR_REGION"/>
    <property type="match status" value="1"/>
</dbReference>
<dbReference type="PANTHER" id="PTHR45641">
    <property type="entry name" value="TETRATRICOPEPTIDE REPEAT PROTEIN (AFU_ORTHOLOGUE AFUA_6G03870)"/>
    <property type="match status" value="1"/>
</dbReference>
<evidence type="ECO:0000256" key="3">
    <source>
        <dbReference type="PROSITE-ProRule" id="PRU00339"/>
    </source>
</evidence>
<dbReference type="EMBL" id="HBFR01026695">
    <property type="protein sequence ID" value="CAD8892028.1"/>
    <property type="molecule type" value="Transcribed_RNA"/>
</dbReference>
<dbReference type="Pfam" id="PF13424">
    <property type="entry name" value="TPR_12"/>
    <property type="match status" value="1"/>
</dbReference>
<dbReference type="PANTHER" id="PTHR45641:SF19">
    <property type="entry name" value="NEPHROCYSTIN-3"/>
    <property type="match status" value="1"/>
</dbReference>